<gene>
    <name evidence="1" type="ORF">C8E97_3237</name>
</gene>
<dbReference type="Proteomes" id="UP000282084">
    <property type="component" value="Unassembled WGS sequence"/>
</dbReference>
<organism evidence="1 2">
    <name type="scientific">Saccharothrix australiensis</name>
    <dbReference type="NCBI Taxonomy" id="2072"/>
    <lineage>
        <taxon>Bacteria</taxon>
        <taxon>Bacillati</taxon>
        <taxon>Actinomycetota</taxon>
        <taxon>Actinomycetes</taxon>
        <taxon>Pseudonocardiales</taxon>
        <taxon>Pseudonocardiaceae</taxon>
        <taxon>Saccharothrix</taxon>
    </lineage>
</organism>
<name>A0A495VYU4_9PSEU</name>
<reference evidence="1 2" key="1">
    <citation type="submission" date="2018-10" db="EMBL/GenBank/DDBJ databases">
        <title>Sequencing the genomes of 1000 actinobacteria strains.</title>
        <authorList>
            <person name="Klenk H.-P."/>
        </authorList>
    </citation>
    <scope>NUCLEOTIDE SEQUENCE [LARGE SCALE GENOMIC DNA]</scope>
    <source>
        <strain evidence="1 2">DSM 43800</strain>
    </source>
</reference>
<proteinExistence type="predicted"/>
<evidence type="ECO:0008006" key="3">
    <source>
        <dbReference type="Google" id="ProtNLM"/>
    </source>
</evidence>
<accession>A0A495VYU4</accession>
<evidence type="ECO:0000313" key="1">
    <source>
        <dbReference type="EMBL" id="RKT54592.1"/>
    </source>
</evidence>
<comment type="caution">
    <text evidence="1">The sequence shown here is derived from an EMBL/GenBank/DDBJ whole genome shotgun (WGS) entry which is preliminary data.</text>
</comment>
<protein>
    <recommendedName>
        <fullName evidence="3">IrrE N-terminal-like domain-containing protein</fullName>
    </recommendedName>
</protein>
<keyword evidence="2" id="KW-1185">Reference proteome</keyword>
<dbReference type="EMBL" id="RBXO01000001">
    <property type="protein sequence ID" value="RKT54592.1"/>
    <property type="molecule type" value="Genomic_DNA"/>
</dbReference>
<evidence type="ECO:0000313" key="2">
    <source>
        <dbReference type="Proteomes" id="UP000282084"/>
    </source>
</evidence>
<sequence>MKRCASGVTSLFGRGSALWRRCERIASGVDLPDPFDEAGFLAGLAERRGRPIELVALAAWSGAQCGLVVATDRADYVFVTADTSPLHQRHIVLHEAGHLLCGHTGGGALPDAVAASLTPNLSVELVRRVLGRTTYDRGQEREAELVASLIMRRVDAGADAPPDRLRSAFGS</sequence>
<dbReference type="AlphaFoldDB" id="A0A495VYU4"/>